<dbReference type="Gene3D" id="2.60.40.2700">
    <property type="match status" value="2"/>
</dbReference>
<feature type="region of interest" description="Disordered" evidence="1">
    <location>
        <begin position="843"/>
        <end position="865"/>
    </location>
</feature>
<dbReference type="GO" id="GO:0005975">
    <property type="term" value="P:carbohydrate metabolic process"/>
    <property type="evidence" value="ECO:0007669"/>
    <property type="project" value="UniProtKB-ARBA"/>
</dbReference>
<dbReference type="OrthoDB" id="5485729at2"/>
<name>A0A4U2YKD0_9ACTN</name>
<sequence length="1402" mass="150383">MFSGLTRETRMPPTGVRTATASAGAALAVLAATATVLPAASASTPAPYGLEVSSPNTTTTVLSWDREPQAAKYTVQVDNDESFGSPEFNQVTTNVSAVPHTALKAGLNHWRVRSISASNVNSEWTTSTFNRPNPMVPSAVSPVDGATLAQPDEPPLLEWSEVPGAKSYTVEVDDAPDFIGSSRLTTSTTSVTPSAPLPLGAWFWRVTATDASGQVSVPSAPSAFTIAALPAPELVSPVNSPDEEVEDVVLDWAPVRGAKTYALQVATNDGFEAGDLITDLKGITGTSYSPPGGYDNDQYYWRVRAVDAAGSPSAWSESPNNFKRHWPDRPWPVAPVQPGFPAYPADFDTSAPSHKDHPFYGAYVKNHDPEDLPIATLTDRSPYLQWTPVQHASHYELQLSSTPAFVSTNTKTCSIAGTTFTPTNASFPKGGLDHGCQVKEGTRYYWRVRPMDRPFTVEGIYSPTQKFVWEPEWFTELKPAHNATISQPIFSWKSAVAADEYRIVVYDNTGSRVASGTTRANTWTPVGNEIDRTKGPFTWEITAFSADGTPSLIRNRSFDLTPTPAVDPGTDSLPPLTALSARESDSPTMRAPTMSWTPHPRASHYVVDFGHADLTSWLVPAGGESFGKETAYTTFTDTGTRIMTPGRYRWRVRAFSDDGQLVATSASNIATVAGFEEVTGQTIALDGAKLAAGGGCALPMDLVSNVSTCPEVPTTPVLSWEPQEGIAFYGVYVSYDQNFTNLTETNIPASLGTMYAYDMLTLADNTSGVPYYWHIRPCKAAGICAPDPVSSATGLAKHAFKKVSPRVETHPTDDVVSTSEVTFTWRDYHDTNQTHLVTRDGAPSWTATYRSDGPRNGPINPSDLSNQSAARYRVRIAKDPLFADVIETATVDQTTFTATGKLYPEGPVYWRVSALDTNGNELSSSETRTFTKTSPAVETISPRANASVLGTTPFRWSPQAYSGQYELEVSRNDALFSSTNRLFLTKVWTTAYTWTKPIPVSADPYYYRVRRIDSSGNQGAWSTPVPFRVVSDSVRLIGPGTGSLQLPNGPSFSWEPVRGAATYLFEVKDSSGKVIESRSTPATAYTLFGSLAAGRHTWSVTARSNDGATMAPPSSDVFTVDTSLVPGATPVVGYDTERPEVGSELSVAPLAWNRDGVTESYQWLRDGATIKGATTNKYLATTADYNRSITVRVTGSLPSYTSTAVTSQAVTIGAGGAVIATAPPTVTGKAAVGQKLGSTPGSWPAKAKLSYQWLRNGSPIAGATGKTYTVTMADVAKLISLRVTGTLPGMRDGTSTSSSVSVPKASSTTSMALSKTKVKRGAKVTLSGTVQVSGVTAPTGAVTVHRNGKTIKTIKLAVSKKGKVTFVLPKKWKKGKHKIQLRYKGTGQVAASRSKVIVLKIT</sequence>
<protein>
    <submittedName>
        <fullName evidence="3">Uncharacterized protein</fullName>
    </submittedName>
</protein>
<reference evidence="3 4" key="1">
    <citation type="submission" date="2019-04" db="EMBL/GenBank/DDBJ databases">
        <authorList>
            <person name="Dong K."/>
        </authorList>
    </citation>
    <scope>NUCLEOTIDE SEQUENCE [LARGE SCALE GENOMIC DNA]</scope>
    <source>
        <strain evidence="4">dk3543</strain>
    </source>
</reference>
<evidence type="ECO:0000313" key="3">
    <source>
        <dbReference type="EMBL" id="TKI61609.1"/>
    </source>
</evidence>
<comment type="caution">
    <text evidence="3">The sequence shown here is derived from an EMBL/GenBank/DDBJ whole genome shotgun (WGS) entry which is preliminary data.</text>
</comment>
<dbReference type="Gene3D" id="2.60.40.10">
    <property type="entry name" value="Immunoglobulins"/>
    <property type="match status" value="9"/>
</dbReference>
<organism evidence="3 4">
    <name type="scientific">Nocardioides jishulii</name>
    <dbReference type="NCBI Taxonomy" id="2575440"/>
    <lineage>
        <taxon>Bacteria</taxon>
        <taxon>Bacillati</taxon>
        <taxon>Actinomycetota</taxon>
        <taxon>Actinomycetes</taxon>
        <taxon>Propionibacteriales</taxon>
        <taxon>Nocardioidaceae</taxon>
        <taxon>Nocardioides</taxon>
    </lineage>
</organism>
<feature type="region of interest" description="Disordered" evidence="1">
    <location>
        <begin position="1290"/>
        <end position="1314"/>
    </location>
</feature>
<feature type="chain" id="PRO_5038881667" evidence="2">
    <location>
        <begin position="35"/>
        <end position="1402"/>
    </location>
</feature>
<feature type="signal peptide" evidence="2">
    <location>
        <begin position="1"/>
        <end position="34"/>
    </location>
</feature>
<evidence type="ECO:0000256" key="2">
    <source>
        <dbReference type="SAM" id="SignalP"/>
    </source>
</evidence>
<proteinExistence type="predicted"/>
<feature type="region of interest" description="Disordered" evidence="1">
    <location>
        <begin position="561"/>
        <end position="595"/>
    </location>
</feature>
<dbReference type="InterPro" id="IPR013783">
    <property type="entry name" value="Ig-like_fold"/>
</dbReference>
<feature type="compositionally biased region" description="Low complexity" evidence="1">
    <location>
        <begin position="1294"/>
        <end position="1310"/>
    </location>
</feature>
<evidence type="ECO:0000256" key="1">
    <source>
        <dbReference type="SAM" id="MobiDB-lite"/>
    </source>
</evidence>
<accession>A0A4U2YKD0</accession>
<dbReference type="Proteomes" id="UP000307808">
    <property type="component" value="Unassembled WGS sequence"/>
</dbReference>
<keyword evidence="2" id="KW-0732">Signal</keyword>
<dbReference type="EMBL" id="SZPY01000003">
    <property type="protein sequence ID" value="TKI61609.1"/>
    <property type="molecule type" value="Genomic_DNA"/>
</dbReference>
<gene>
    <name evidence="3" type="ORF">FC770_12605</name>
</gene>
<evidence type="ECO:0000313" key="4">
    <source>
        <dbReference type="Proteomes" id="UP000307808"/>
    </source>
</evidence>
<keyword evidence="4" id="KW-1185">Reference proteome</keyword>